<feature type="compositionally biased region" description="Low complexity" evidence="1">
    <location>
        <begin position="153"/>
        <end position="169"/>
    </location>
</feature>
<gene>
    <name evidence="3" type="ORF">Ahy_A08g039188</name>
</gene>
<evidence type="ECO:0000256" key="1">
    <source>
        <dbReference type="SAM" id="MobiDB-lite"/>
    </source>
</evidence>
<feature type="compositionally biased region" description="Low complexity" evidence="1">
    <location>
        <begin position="267"/>
        <end position="276"/>
    </location>
</feature>
<comment type="caution">
    <text evidence="3">The sequence shown here is derived from an EMBL/GenBank/DDBJ whole genome shotgun (WGS) entry which is preliminary data.</text>
</comment>
<evidence type="ECO:0000259" key="2">
    <source>
        <dbReference type="Pfam" id="PF26130"/>
    </source>
</evidence>
<dbReference type="Pfam" id="PF26130">
    <property type="entry name" value="PB1-like"/>
    <property type="match status" value="1"/>
</dbReference>
<proteinExistence type="predicted"/>
<evidence type="ECO:0000313" key="3">
    <source>
        <dbReference type="EMBL" id="RYR42745.1"/>
    </source>
</evidence>
<dbReference type="Proteomes" id="UP000289738">
    <property type="component" value="Chromosome A08"/>
</dbReference>
<name>A0A445BVI4_ARAHY</name>
<feature type="region of interest" description="Disordered" evidence="1">
    <location>
        <begin position="104"/>
        <end position="276"/>
    </location>
</feature>
<feature type="compositionally biased region" description="Polar residues" evidence="1">
    <location>
        <begin position="113"/>
        <end position="130"/>
    </location>
</feature>
<dbReference type="EMBL" id="SDMP01000008">
    <property type="protein sequence ID" value="RYR42745.1"/>
    <property type="molecule type" value="Genomic_DNA"/>
</dbReference>
<feature type="compositionally biased region" description="Basic and acidic residues" evidence="1">
    <location>
        <begin position="253"/>
        <end position="264"/>
    </location>
</feature>
<keyword evidence="4" id="KW-1185">Reference proteome</keyword>
<reference evidence="3 4" key="1">
    <citation type="submission" date="2019-01" db="EMBL/GenBank/DDBJ databases">
        <title>Sequencing of cultivated peanut Arachis hypogaea provides insights into genome evolution and oil improvement.</title>
        <authorList>
            <person name="Chen X."/>
        </authorList>
    </citation>
    <scope>NUCLEOTIDE SEQUENCE [LARGE SCALE GENOMIC DNA]</scope>
    <source>
        <strain evidence="4">cv. Fuhuasheng</strain>
        <tissue evidence="3">Leaves</tissue>
    </source>
</reference>
<feature type="domain" description="PB1-like" evidence="2">
    <location>
        <begin position="8"/>
        <end position="86"/>
    </location>
</feature>
<protein>
    <recommendedName>
        <fullName evidence="2">PB1-like domain-containing protein</fullName>
    </recommendedName>
</protein>
<accession>A0A445BVI4</accession>
<sequence>MDWVHCKIYERDNTNELTGLDEDRLDVFSLRDYYKELSYADIIECLWLILGRLLKNGLRELSHDKELLEICYLSRMNKKRVHLYFEKLHDDEVPELIEFTPVAHEEDKDAPITTPNSIESPNDVSATNPNEEPVVQAKPKAQLNLPTKHNLSKPKPTSTKSTTTNIKPKLITSNTIKTNHTSSKSATKPKLKNKPSTSKVITTKPTNKPQPKPTSVDFVKTKPITRSSIRSASKIVESQDDRDQTNSSSDSYDSVKDSLYRPDSFESSNDSDIDGGISEARKRNLKFKNALESAWKKGKEKVLVKDDRIIVESSDEEVDWLQVLGNNYGSYYDAYDPMHDYSDEKYSWQSKELKTSPDSEDELSDEERHTKRSCAHRKADDIACALAAATAAIVAKSKFQDGANV</sequence>
<evidence type="ECO:0000313" key="4">
    <source>
        <dbReference type="Proteomes" id="UP000289738"/>
    </source>
</evidence>
<dbReference type="InterPro" id="IPR058594">
    <property type="entry name" value="PB1-like_dom_pln"/>
</dbReference>
<organism evidence="3 4">
    <name type="scientific">Arachis hypogaea</name>
    <name type="common">Peanut</name>
    <dbReference type="NCBI Taxonomy" id="3818"/>
    <lineage>
        <taxon>Eukaryota</taxon>
        <taxon>Viridiplantae</taxon>
        <taxon>Streptophyta</taxon>
        <taxon>Embryophyta</taxon>
        <taxon>Tracheophyta</taxon>
        <taxon>Spermatophyta</taxon>
        <taxon>Magnoliopsida</taxon>
        <taxon>eudicotyledons</taxon>
        <taxon>Gunneridae</taxon>
        <taxon>Pentapetalae</taxon>
        <taxon>rosids</taxon>
        <taxon>fabids</taxon>
        <taxon>Fabales</taxon>
        <taxon>Fabaceae</taxon>
        <taxon>Papilionoideae</taxon>
        <taxon>50 kb inversion clade</taxon>
        <taxon>dalbergioids sensu lato</taxon>
        <taxon>Dalbergieae</taxon>
        <taxon>Pterocarpus clade</taxon>
        <taxon>Arachis</taxon>
    </lineage>
</organism>
<dbReference type="AlphaFoldDB" id="A0A445BVI4"/>
<feature type="compositionally biased region" description="Polar residues" evidence="1">
    <location>
        <begin position="171"/>
        <end position="186"/>
    </location>
</feature>
<feature type="region of interest" description="Disordered" evidence="1">
    <location>
        <begin position="354"/>
        <end position="374"/>
    </location>
</feature>